<dbReference type="SUPFAM" id="SSF53383">
    <property type="entry name" value="PLP-dependent transferases"/>
    <property type="match status" value="1"/>
</dbReference>
<dbReference type="InterPro" id="IPR002347">
    <property type="entry name" value="SDR_fam"/>
</dbReference>
<accession>A0ABS0AZ42</accession>
<dbReference type="PANTHER" id="PTHR43586:SF15">
    <property type="entry name" value="BLR3095 PROTEIN"/>
    <property type="match status" value="1"/>
</dbReference>
<dbReference type="SUPFAM" id="SSF51735">
    <property type="entry name" value="NAD(P)-binding Rossmann-fold domains"/>
    <property type="match status" value="1"/>
</dbReference>
<comment type="cofactor">
    <cofactor evidence="1 3">
        <name>pyridoxal 5'-phosphate</name>
        <dbReference type="ChEBI" id="CHEBI:597326"/>
    </cofactor>
</comment>
<dbReference type="InterPro" id="IPR015424">
    <property type="entry name" value="PyrdxlP-dep_Trfase"/>
</dbReference>
<evidence type="ECO:0000256" key="2">
    <source>
        <dbReference type="ARBA" id="ARBA00022898"/>
    </source>
</evidence>
<dbReference type="InterPro" id="IPR015422">
    <property type="entry name" value="PyrdxlP-dep_Trfase_small"/>
</dbReference>
<dbReference type="Proteomes" id="UP001194714">
    <property type="component" value="Unassembled WGS sequence"/>
</dbReference>
<dbReference type="PANTHER" id="PTHR43586">
    <property type="entry name" value="CYSTEINE DESULFURASE"/>
    <property type="match status" value="1"/>
</dbReference>
<reference evidence="5 6" key="1">
    <citation type="submission" date="2020-01" db="EMBL/GenBank/DDBJ databases">
        <title>Draft genome sequence of Cand. Neptunochlamydia vexilliferae K9.</title>
        <authorList>
            <person name="Schulz F."/>
            <person name="Koestlbacher S."/>
            <person name="Wascher F."/>
            <person name="Pizzetti I."/>
            <person name="Horn M."/>
        </authorList>
    </citation>
    <scope>NUCLEOTIDE SEQUENCE [LARGE SCALE GENOMIC DNA]</scope>
    <source>
        <strain evidence="5 6">K9</strain>
    </source>
</reference>
<dbReference type="Gene3D" id="3.90.1150.10">
    <property type="entry name" value="Aspartate Aminotransferase, domain 1"/>
    <property type="match status" value="1"/>
</dbReference>
<sequence>MTPSNYYPVLKEGIFLNHAATAPVSYRTIERMQALCGEMKEPLGKHFYEALGVMEQTRRLLADLLGCHPGELAFTPNTSSSLSLVAQCLDFKAGDRVLIPRDEFPSNRYVWQNIKRVECSFFDIPHDVSLTEVLERENLEGVRLISVSLVSYLTGKKHDMQAFGEFCKKRGIISCVDAIQGVGTFPINLKESPVDFFVGAAQKWLLGPIGCGYFYIRKELIDKVHVPFVGWTSVRYPENFERMPLEFADEATRFEAGLPNIVSIGGLHASLTELQEFGWDHIYGQIEKNTRYLAERLDPLVPYEELGAIVTFKLPEKVHPKKLAAKLAAKKITVTARSDYVRVSPHFYNTEEELETFVKTIGAELKNHHLFFPEKSPRDREGRILLVGATGTLGKEIALYLMEKGFQVMGIGRNRSVLDELSKQEAFEETSLELTDRQAIKTFLRETPHTYSGLINCAGMVDVEPVTSLDDEKLVEMFAVNTLAPTLFMQWFASQPGPLGVLNIVSPLGQGGYPLLGGYGSTYAALEILTQALEREKKDLHVTTYFSSPMHSPMQKDIGRAALRYFKMEGTFNYRHAEEVAREAVDAFLAKKRRVMSFKNRLQFFLNRFAPKFVTRKIEKVWLP</sequence>
<dbReference type="Gene3D" id="3.40.640.10">
    <property type="entry name" value="Type I PLP-dependent aspartate aminotransferase-like (Major domain)"/>
    <property type="match status" value="1"/>
</dbReference>
<evidence type="ECO:0000256" key="3">
    <source>
        <dbReference type="RuleBase" id="RU004504"/>
    </source>
</evidence>
<protein>
    <recommendedName>
        <fullName evidence="4">Aminotransferase class V domain-containing protein</fullName>
    </recommendedName>
</protein>
<evidence type="ECO:0000313" key="5">
    <source>
        <dbReference type="EMBL" id="MBF5058600.1"/>
    </source>
</evidence>
<dbReference type="InterPro" id="IPR036291">
    <property type="entry name" value="NAD(P)-bd_dom_sf"/>
</dbReference>
<dbReference type="CDD" id="cd05233">
    <property type="entry name" value="SDR_c"/>
    <property type="match status" value="1"/>
</dbReference>
<dbReference type="InterPro" id="IPR020578">
    <property type="entry name" value="Aminotrans_V_PyrdxlP_BS"/>
</dbReference>
<name>A0ABS0AZ42_9BACT</name>
<dbReference type="Gene3D" id="3.40.50.720">
    <property type="entry name" value="NAD(P)-binding Rossmann-like Domain"/>
    <property type="match status" value="1"/>
</dbReference>
<dbReference type="Pfam" id="PF00106">
    <property type="entry name" value="adh_short"/>
    <property type="match status" value="1"/>
</dbReference>
<proteinExistence type="predicted"/>
<evidence type="ECO:0000313" key="6">
    <source>
        <dbReference type="Proteomes" id="UP001194714"/>
    </source>
</evidence>
<evidence type="ECO:0000259" key="4">
    <source>
        <dbReference type="Pfam" id="PF00266"/>
    </source>
</evidence>
<keyword evidence="2" id="KW-0663">Pyridoxal phosphate</keyword>
<gene>
    <name evidence="5" type="ORF">NEPTK9_000097</name>
</gene>
<dbReference type="InterPro" id="IPR000192">
    <property type="entry name" value="Aminotrans_V_dom"/>
</dbReference>
<comment type="caution">
    <text evidence="5">The sequence shown here is derived from an EMBL/GenBank/DDBJ whole genome shotgun (WGS) entry which is preliminary data.</text>
</comment>
<dbReference type="RefSeq" id="WP_194846868.1">
    <property type="nucleotide sequence ID" value="NZ_JAAEJV010000001.1"/>
</dbReference>
<dbReference type="Pfam" id="PF00266">
    <property type="entry name" value="Aminotran_5"/>
    <property type="match status" value="1"/>
</dbReference>
<dbReference type="InterPro" id="IPR015421">
    <property type="entry name" value="PyrdxlP-dep_Trfase_major"/>
</dbReference>
<evidence type="ECO:0000256" key="1">
    <source>
        <dbReference type="ARBA" id="ARBA00001933"/>
    </source>
</evidence>
<keyword evidence="6" id="KW-1185">Reference proteome</keyword>
<feature type="domain" description="Aminotransferase class V" evidence="4">
    <location>
        <begin position="14"/>
        <end position="357"/>
    </location>
</feature>
<organism evidence="5 6">
    <name type="scientific">Candidatus Neptunichlamydia vexilliferae</name>
    <dbReference type="NCBI Taxonomy" id="1651774"/>
    <lineage>
        <taxon>Bacteria</taxon>
        <taxon>Pseudomonadati</taxon>
        <taxon>Chlamydiota</taxon>
        <taxon>Chlamydiia</taxon>
        <taxon>Parachlamydiales</taxon>
        <taxon>Simkaniaceae</taxon>
        <taxon>Candidatus Neptunichlamydia</taxon>
    </lineage>
</organism>
<dbReference type="PROSITE" id="PS00595">
    <property type="entry name" value="AA_TRANSFER_CLASS_5"/>
    <property type="match status" value="1"/>
</dbReference>
<dbReference type="EMBL" id="JAAEJV010000001">
    <property type="protein sequence ID" value="MBF5058600.1"/>
    <property type="molecule type" value="Genomic_DNA"/>
</dbReference>